<protein>
    <submittedName>
        <fullName evidence="3">Helix-turn-helix transcriptional regulator</fullName>
    </submittedName>
</protein>
<dbReference type="Gene3D" id="1.10.260.40">
    <property type="entry name" value="lambda repressor-like DNA-binding domains"/>
    <property type="match status" value="1"/>
</dbReference>
<dbReference type="InterPro" id="IPR010982">
    <property type="entry name" value="Lambda_DNA-bd_dom_sf"/>
</dbReference>
<feature type="domain" description="HTH cro/C1-type" evidence="2">
    <location>
        <begin position="20"/>
        <end position="74"/>
    </location>
</feature>
<dbReference type="EMBL" id="CP051685">
    <property type="protein sequence ID" value="QJE00479.1"/>
    <property type="molecule type" value="Genomic_DNA"/>
</dbReference>
<keyword evidence="1" id="KW-0238">DNA-binding</keyword>
<sequence length="80" mass="8587">MPSRSPHTSDTALVAFGRAVRSLRAERTMSQEELAHRSGIDRSYLGAIERGEQNSGLLHLVRIAEALGSTLGALMIKAGL</sequence>
<dbReference type="Pfam" id="PF01381">
    <property type="entry name" value="HTH_3"/>
    <property type="match status" value="1"/>
</dbReference>
<dbReference type="SUPFAM" id="SSF47413">
    <property type="entry name" value="lambda repressor-like DNA-binding domains"/>
    <property type="match status" value="1"/>
</dbReference>
<gene>
    <name evidence="3" type="ORF">HH212_10990</name>
</gene>
<proteinExistence type="predicted"/>
<dbReference type="GO" id="GO:0005829">
    <property type="term" value="C:cytosol"/>
    <property type="evidence" value="ECO:0007669"/>
    <property type="project" value="TreeGrafter"/>
</dbReference>
<dbReference type="GO" id="GO:0003677">
    <property type="term" value="F:DNA binding"/>
    <property type="evidence" value="ECO:0007669"/>
    <property type="project" value="UniProtKB-KW"/>
</dbReference>
<organism evidence="3 4">
    <name type="scientific">Massilia forsythiae</name>
    <dbReference type="NCBI Taxonomy" id="2728020"/>
    <lineage>
        <taxon>Bacteria</taxon>
        <taxon>Pseudomonadati</taxon>
        <taxon>Pseudomonadota</taxon>
        <taxon>Betaproteobacteria</taxon>
        <taxon>Burkholderiales</taxon>
        <taxon>Oxalobacteraceae</taxon>
        <taxon>Telluria group</taxon>
        <taxon>Massilia</taxon>
    </lineage>
</organism>
<evidence type="ECO:0000313" key="4">
    <source>
        <dbReference type="Proteomes" id="UP000502415"/>
    </source>
</evidence>
<dbReference type="Proteomes" id="UP000502415">
    <property type="component" value="Chromosome"/>
</dbReference>
<dbReference type="AlphaFoldDB" id="A0A7Z2VWL6"/>
<evidence type="ECO:0000313" key="3">
    <source>
        <dbReference type="EMBL" id="QJE00479.1"/>
    </source>
</evidence>
<evidence type="ECO:0000256" key="1">
    <source>
        <dbReference type="ARBA" id="ARBA00023125"/>
    </source>
</evidence>
<keyword evidence="4" id="KW-1185">Reference proteome</keyword>
<dbReference type="InterPro" id="IPR050807">
    <property type="entry name" value="TransReg_Diox_bact_type"/>
</dbReference>
<dbReference type="InterPro" id="IPR001387">
    <property type="entry name" value="Cro/C1-type_HTH"/>
</dbReference>
<dbReference type="PROSITE" id="PS50943">
    <property type="entry name" value="HTH_CROC1"/>
    <property type="match status" value="1"/>
</dbReference>
<dbReference type="RefSeq" id="WP_170202511.1">
    <property type="nucleotide sequence ID" value="NZ_CP051685.1"/>
</dbReference>
<dbReference type="PANTHER" id="PTHR46797">
    <property type="entry name" value="HTH-TYPE TRANSCRIPTIONAL REGULATOR"/>
    <property type="match status" value="1"/>
</dbReference>
<dbReference type="GO" id="GO:0003700">
    <property type="term" value="F:DNA-binding transcription factor activity"/>
    <property type="evidence" value="ECO:0007669"/>
    <property type="project" value="TreeGrafter"/>
</dbReference>
<accession>A0A7Z2VWL6</accession>
<dbReference type="CDD" id="cd00093">
    <property type="entry name" value="HTH_XRE"/>
    <property type="match status" value="1"/>
</dbReference>
<dbReference type="PANTHER" id="PTHR46797:SF1">
    <property type="entry name" value="METHYLPHOSPHONATE SYNTHASE"/>
    <property type="match status" value="1"/>
</dbReference>
<reference evidence="3 4" key="1">
    <citation type="submission" date="2020-04" db="EMBL/GenBank/DDBJ databases">
        <title>Genome sequencing of novel species.</title>
        <authorList>
            <person name="Heo J."/>
            <person name="Kim S.-J."/>
            <person name="Kim J.-S."/>
            <person name="Hong S.-B."/>
            <person name="Kwon S.-W."/>
        </authorList>
    </citation>
    <scope>NUCLEOTIDE SEQUENCE [LARGE SCALE GENOMIC DNA]</scope>
    <source>
        <strain evidence="3 4">GN2-R2</strain>
    </source>
</reference>
<dbReference type="SMART" id="SM00530">
    <property type="entry name" value="HTH_XRE"/>
    <property type="match status" value="1"/>
</dbReference>
<name>A0A7Z2VWL6_9BURK</name>
<dbReference type="KEGG" id="mfy:HH212_10990"/>
<evidence type="ECO:0000259" key="2">
    <source>
        <dbReference type="PROSITE" id="PS50943"/>
    </source>
</evidence>